<dbReference type="Pfam" id="PF13181">
    <property type="entry name" value="TPR_8"/>
    <property type="match status" value="1"/>
</dbReference>
<evidence type="ECO:0000313" key="9">
    <source>
        <dbReference type="EMBL" id="KAJ4486379.1"/>
    </source>
</evidence>
<sequence length="617" mass="70613">MKIISQVDAQFITEIRRCLTDTADRGLVVASKWLSELLLSVPASKRTTNAQISSTSMNASADYEDLPEWLSREDVDAEERDADVFNLARKCMEARQYHRAIHFVRGCASSKARFISVYCQFITSEKKALHEWHKTDNTRHQAPLPVNTAIHDLLDSVTHSTDPWLQFLEALFLHRLSRIPEALNVLYHTLSLCPWNWSAWALLGQCLDSSKVLTDALTNIDLPLDHPLPQMFQIQIMNELHTATDVEIQLCDRLLGADYFPRNFWLMGQRGRALYDTLEFTKAEAQFEEMFSLDPNRIEDLDVYSNILHLCGNPEKLTALAEKFLLIDKNRPEVCCIVGNHYSLQLDRDKAIKYFRRATHLDRTCLTAWILMGLEYHELDNYPAAIESFRKALDINKKDSRPWVGLGAAYSAMAMPQYGSFYYRQAIKLRPYEVSIWEGLGTCFWLAKPRDSRFAFKRAMELLKTTAPLKQRVEICSKLVKLAHTIGDKKETLEQESEFIRICDHNLFGVSLKLPLEGVVNQYITCMHDVAEYHESNDGNLKLAYDYYSWLSALDLPVIRVKPSVTEQIKAKAADKGCDLTNEGSLQFGYSLDYKEGRCLALELLQQSGRTGLIADV</sequence>
<dbReference type="PROSITE" id="PS50005">
    <property type="entry name" value="TPR"/>
    <property type="match status" value="1"/>
</dbReference>
<keyword evidence="5 7" id="KW-0802">TPR repeat</keyword>
<dbReference type="GO" id="GO:0051301">
    <property type="term" value="P:cell division"/>
    <property type="evidence" value="ECO:0007669"/>
    <property type="project" value="UniProtKB-KW"/>
</dbReference>
<dbReference type="InterPro" id="IPR011990">
    <property type="entry name" value="TPR-like_helical_dom_sf"/>
</dbReference>
<dbReference type="GO" id="GO:0045842">
    <property type="term" value="P:positive regulation of mitotic metaphase/anaphase transition"/>
    <property type="evidence" value="ECO:0007669"/>
    <property type="project" value="TreeGrafter"/>
</dbReference>
<dbReference type="GO" id="GO:0016567">
    <property type="term" value="P:protein ubiquitination"/>
    <property type="evidence" value="ECO:0007669"/>
    <property type="project" value="TreeGrafter"/>
</dbReference>
<evidence type="ECO:0000256" key="5">
    <source>
        <dbReference type="ARBA" id="ARBA00022803"/>
    </source>
</evidence>
<dbReference type="InterPro" id="IPR007192">
    <property type="entry name" value="APC8"/>
</dbReference>
<dbReference type="Pfam" id="PF04049">
    <property type="entry name" value="ANAPC8"/>
    <property type="match status" value="1"/>
</dbReference>
<feature type="repeat" description="TPR" evidence="7">
    <location>
        <begin position="366"/>
        <end position="399"/>
    </location>
</feature>
<dbReference type="EMBL" id="JAOTPV010000003">
    <property type="protein sequence ID" value="KAJ4486379.1"/>
    <property type="molecule type" value="Genomic_DNA"/>
</dbReference>
<dbReference type="InterPro" id="IPR019734">
    <property type="entry name" value="TPR_rpt"/>
</dbReference>
<comment type="caution">
    <text evidence="9">The sequence shown here is derived from an EMBL/GenBank/DDBJ whole genome shotgun (WGS) entry which is preliminary data.</text>
</comment>
<keyword evidence="1" id="KW-0132">Cell division</keyword>
<name>A0A9W9DUU7_9AGAR</name>
<dbReference type="AlphaFoldDB" id="A0A9W9DUU7"/>
<keyword evidence="3" id="KW-0498">Mitosis</keyword>
<evidence type="ECO:0000256" key="3">
    <source>
        <dbReference type="ARBA" id="ARBA00022776"/>
    </source>
</evidence>
<keyword evidence="2" id="KW-0677">Repeat</keyword>
<dbReference type="Gene3D" id="1.25.40.10">
    <property type="entry name" value="Tetratricopeptide repeat domain"/>
    <property type="match status" value="2"/>
</dbReference>
<evidence type="ECO:0000256" key="2">
    <source>
        <dbReference type="ARBA" id="ARBA00022737"/>
    </source>
</evidence>
<evidence type="ECO:0000256" key="4">
    <source>
        <dbReference type="ARBA" id="ARBA00022786"/>
    </source>
</evidence>
<evidence type="ECO:0000256" key="6">
    <source>
        <dbReference type="ARBA" id="ARBA00023306"/>
    </source>
</evidence>
<organism evidence="9 10">
    <name type="scientific">Lentinula aciculospora</name>
    <dbReference type="NCBI Taxonomy" id="153920"/>
    <lineage>
        <taxon>Eukaryota</taxon>
        <taxon>Fungi</taxon>
        <taxon>Dikarya</taxon>
        <taxon>Basidiomycota</taxon>
        <taxon>Agaricomycotina</taxon>
        <taxon>Agaricomycetes</taxon>
        <taxon>Agaricomycetidae</taxon>
        <taxon>Agaricales</taxon>
        <taxon>Marasmiineae</taxon>
        <taxon>Omphalotaceae</taxon>
        <taxon>Lentinula</taxon>
    </lineage>
</organism>
<dbReference type="Proteomes" id="UP001150266">
    <property type="component" value="Unassembled WGS sequence"/>
</dbReference>
<gene>
    <name evidence="9" type="ORF">J3R30DRAFT_3446262</name>
</gene>
<accession>A0A9W9DUU7</accession>
<feature type="domain" description="Cdc23" evidence="8">
    <location>
        <begin position="13"/>
        <end position="270"/>
    </location>
</feature>
<dbReference type="PANTHER" id="PTHR12558">
    <property type="entry name" value="CELL DIVISION CYCLE 16,23,27"/>
    <property type="match status" value="1"/>
</dbReference>
<dbReference type="GO" id="GO:0031145">
    <property type="term" value="P:anaphase-promoting complex-dependent catabolic process"/>
    <property type="evidence" value="ECO:0007669"/>
    <property type="project" value="TreeGrafter"/>
</dbReference>
<dbReference type="OrthoDB" id="10262026at2759"/>
<dbReference type="PANTHER" id="PTHR12558:SF10">
    <property type="entry name" value="CELL DIVISION CYCLE PROTEIN 23 HOMOLOG"/>
    <property type="match status" value="1"/>
</dbReference>
<dbReference type="SMART" id="SM00028">
    <property type="entry name" value="TPR"/>
    <property type="match status" value="4"/>
</dbReference>
<keyword evidence="4" id="KW-0833">Ubl conjugation pathway</keyword>
<dbReference type="SUPFAM" id="SSF48452">
    <property type="entry name" value="TPR-like"/>
    <property type="match status" value="2"/>
</dbReference>
<proteinExistence type="predicted"/>
<reference evidence="9" key="1">
    <citation type="submission" date="2022-08" db="EMBL/GenBank/DDBJ databases">
        <title>A Global Phylogenomic Analysis of the Shiitake Genus Lentinula.</title>
        <authorList>
            <consortium name="DOE Joint Genome Institute"/>
            <person name="Sierra-Patev S."/>
            <person name="Min B."/>
            <person name="Naranjo-Ortiz M."/>
            <person name="Looney B."/>
            <person name="Konkel Z."/>
            <person name="Slot J.C."/>
            <person name="Sakamoto Y."/>
            <person name="Steenwyk J.L."/>
            <person name="Rokas A."/>
            <person name="Carro J."/>
            <person name="Camarero S."/>
            <person name="Ferreira P."/>
            <person name="Molpeceres G."/>
            <person name="Ruiz-Duenas F.J."/>
            <person name="Serrano A."/>
            <person name="Henrissat B."/>
            <person name="Drula E."/>
            <person name="Hughes K.W."/>
            <person name="Mata J.L."/>
            <person name="Ishikawa N.K."/>
            <person name="Vargas-Isla R."/>
            <person name="Ushijima S."/>
            <person name="Smith C.A."/>
            <person name="Ahrendt S."/>
            <person name="Andreopoulos W."/>
            <person name="He G."/>
            <person name="Labutti K."/>
            <person name="Lipzen A."/>
            <person name="Ng V."/>
            <person name="Riley R."/>
            <person name="Sandor L."/>
            <person name="Barry K."/>
            <person name="Martinez A.T."/>
            <person name="Xiao Y."/>
            <person name="Gibbons J.G."/>
            <person name="Terashima K."/>
            <person name="Grigoriev I.V."/>
            <person name="Hibbett D.S."/>
        </authorList>
    </citation>
    <scope>NUCLEOTIDE SEQUENCE</scope>
    <source>
        <strain evidence="9">JLM2183</strain>
    </source>
</reference>
<keyword evidence="10" id="KW-1185">Reference proteome</keyword>
<evidence type="ECO:0000256" key="7">
    <source>
        <dbReference type="PROSITE-ProRule" id="PRU00339"/>
    </source>
</evidence>
<protein>
    <recommendedName>
        <fullName evidence="8">Cdc23 domain-containing protein</fullName>
    </recommendedName>
</protein>
<keyword evidence="6" id="KW-0131">Cell cycle</keyword>
<evidence type="ECO:0000256" key="1">
    <source>
        <dbReference type="ARBA" id="ARBA00022618"/>
    </source>
</evidence>
<evidence type="ECO:0000259" key="8">
    <source>
        <dbReference type="Pfam" id="PF04049"/>
    </source>
</evidence>
<dbReference type="GO" id="GO:0005680">
    <property type="term" value="C:anaphase-promoting complex"/>
    <property type="evidence" value="ECO:0007669"/>
    <property type="project" value="InterPro"/>
</dbReference>
<evidence type="ECO:0000313" key="10">
    <source>
        <dbReference type="Proteomes" id="UP001150266"/>
    </source>
</evidence>